<evidence type="ECO:0000256" key="3">
    <source>
        <dbReference type="SAM" id="MobiDB-lite"/>
    </source>
</evidence>
<dbReference type="EMBL" id="JAJGCB010000021">
    <property type="protein sequence ID" value="KAJ8987942.1"/>
    <property type="molecule type" value="Genomic_DNA"/>
</dbReference>
<dbReference type="Pfam" id="PF00076">
    <property type="entry name" value="RRM_1"/>
    <property type="match status" value="1"/>
</dbReference>
<feature type="compositionally biased region" description="Polar residues" evidence="3">
    <location>
        <begin position="496"/>
        <end position="509"/>
    </location>
</feature>
<feature type="region of interest" description="Disordered" evidence="3">
    <location>
        <begin position="216"/>
        <end position="248"/>
    </location>
</feature>
<feature type="compositionally biased region" description="Low complexity" evidence="3">
    <location>
        <begin position="363"/>
        <end position="372"/>
    </location>
</feature>
<feature type="region of interest" description="Disordered" evidence="3">
    <location>
        <begin position="341"/>
        <end position="509"/>
    </location>
</feature>
<dbReference type="InterPro" id="IPR050374">
    <property type="entry name" value="RRT5_SRSF_SR"/>
</dbReference>
<name>A0AAN6EQE1_EXODE</name>
<dbReference type="Proteomes" id="UP001161757">
    <property type="component" value="Unassembled WGS sequence"/>
</dbReference>
<comment type="caution">
    <text evidence="5">The sequence shown here is derived from an EMBL/GenBank/DDBJ whole genome shotgun (WGS) entry which is preliminary data.</text>
</comment>
<evidence type="ECO:0000256" key="2">
    <source>
        <dbReference type="PROSITE-ProRule" id="PRU00176"/>
    </source>
</evidence>
<protein>
    <recommendedName>
        <fullName evidence="4">RRM domain-containing protein</fullName>
    </recommendedName>
</protein>
<dbReference type="AlphaFoldDB" id="A0AAN6EQE1"/>
<evidence type="ECO:0000259" key="4">
    <source>
        <dbReference type="PROSITE" id="PS50102"/>
    </source>
</evidence>
<gene>
    <name evidence="5" type="ORF">HRR80_008024</name>
</gene>
<feature type="compositionally biased region" description="Polar residues" evidence="3">
    <location>
        <begin position="343"/>
        <end position="357"/>
    </location>
</feature>
<sequence length="509" mass="53879">MPRDRRRSQDSGEEDQYIILVKDIPRHCRWQELKDMTRSYGGEHSLKAEVFELGDGSQMGHCTVRGKTAATQVYEKFCNHGWNGQCVCVSLAILEKPGVLKTIQGPRRSRGGAHIQTNRTPTHVAISGAPGVVNSMLPSHSQYANTSNPTEQIMRGTPYTTMTADTANVTMPSINTSRVPHSGHLAQVPSAYNASAPYTITHGPPVRAMPIHQATGTPLSSRAGQTGTSTRNPTKLKSGSGTVDSLSRPVNDGSTVLLSGLPSCQSETHLRSILRRFGVVVYLEIHPDSRNPGKCKGTARARYKTMSEALAAARNLDGQTLAGRRIAVKQVNSDDAAALSAMTRHSQNGSKRTTTTVADARKPSVSSASAPPLLKQKSSNAKPLHESVSGSNASSKALSSSAPPKLSSTGRPNDGRGSTSTSTSNGSGTSKGSDSTSPVGPLVVNGATYSRRPSRKDDSSASDDSSEDETAESDEDEAADSSNDGDERECGYRGSVSRTTGMSPMQKGN</sequence>
<keyword evidence="1 2" id="KW-0694">RNA-binding</keyword>
<evidence type="ECO:0000256" key="1">
    <source>
        <dbReference type="ARBA" id="ARBA00022884"/>
    </source>
</evidence>
<feature type="compositionally biased region" description="Acidic residues" evidence="3">
    <location>
        <begin position="460"/>
        <end position="487"/>
    </location>
</feature>
<dbReference type="SMART" id="SM00360">
    <property type="entry name" value="RRM"/>
    <property type="match status" value="1"/>
</dbReference>
<organism evidence="5 6">
    <name type="scientific">Exophiala dermatitidis</name>
    <name type="common">Black yeast-like fungus</name>
    <name type="synonym">Wangiella dermatitidis</name>
    <dbReference type="NCBI Taxonomy" id="5970"/>
    <lineage>
        <taxon>Eukaryota</taxon>
        <taxon>Fungi</taxon>
        <taxon>Dikarya</taxon>
        <taxon>Ascomycota</taxon>
        <taxon>Pezizomycotina</taxon>
        <taxon>Eurotiomycetes</taxon>
        <taxon>Chaetothyriomycetidae</taxon>
        <taxon>Chaetothyriales</taxon>
        <taxon>Herpotrichiellaceae</taxon>
        <taxon>Exophiala</taxon>
    </lineage>
</organism>
<accession>A0AAN6EQE1</accession>
<dbReference type="InterPro" id="IPR012677">
    <property type="entry name" value="Nucleotide-bd_a/b_plait_sf"/>
</dbReference>
<proteinExistence type="predicted"/>
<feature type="compositionally biased region" description="Polar residues" evidence="3">
    <location>
        <begin position="216"/>
        <end position="245"/>
    </location>
</feature>
<evidence type="ECO:0000313" key="6">
    <source>
        <dbReference type="Proteomes" id="UP001161757"/>
    </source>
</evidence>
<reference evidence="5" key="1">
    <citation type="submission" date="2023-01" db="EMBL/GenBank/DDBJ databases">
        <title>Exophiala dermititidis isolated from Cystic Fibrosis Patient.</title>
        <authorList>
            <person name="Kurbessoian T."/>
            <person name="Crocker A."/>
            <person name="Murante D."/>
            <person name="Hogan D.A."/>
            <person name="Stajich J.E."/>
        </authorList>
    </citation>
    <scope>NUCLEOTIDE SEQUENCE</scope>
    <source>
        <strain evidence="5">Ex8</strain>
    </source>
</reference>
<dbReference type="GO" id="GO:0003729">
    <property type="term" value="F:mRNA binding"/>
    <property type="evidence" value="ECO:0007669"/>
    <property type="project" value="TreeGrafter"/>
</dbReference>
<evidence type="ECO:0000313" key="5">
    <source>
        <dbReference type="EMBL" id="KAJ8987942.1"/>
    </source>
</evidence>
<dbReference type="PANTHER" id="PTHR23003:SF60">
    <property type="entry name" value="RNA BINDING PROTEIN (AFU_ORTHOLOGUE AFUA_1G02950)"/>
    <property type="match status" value="1"/>
</dbReference>
<dbReference type="SUPFAM" id="SSF54928">
    <property type="entry name" value="RNA-binding domain, RBD"/>
    <property type="match status" value="1"/>
</dbReference>
<dbReference type="Gene3D" id="3.30.70.330">
    <property type="match status" value="2"/>
</dbReference>
<feature type="domain" description="RRM" evidence="4">
    <location>
        <begin position="254"/>
        <end position="333"/>
    </location>
</feature>
<dbReference type="GO" id="GO:0005737">
    <property type="term" value="C:cytoplasm"/>
    <property type="evidence" value="ECO:0007669"/>
    <property type="project" value="TreeGrafter"/>
</dbReference>
<feature type="compositionally biased region" description="Low complexity" evidence="3">
    <location>
        <begin position="387"/>
        <end position="408"/>
    </location>
</feature>
<dbReference type="CDD" id="cd00590">
    <property type="entry name" value="RRM_SF"/>
    <property type="match status" value="1"/>
</dbReference>
<dbReference type="GO" id="GO:1990904">
    <property type="term" value="C:ribonucleoprotein complex"/>
    <property type="evidence" value="ECO:0007669"/>
    <property type="project" value="TreeGrafter"/>
</dbReference>
<dbReference type="PROSITE" id="PS50102">
    <property type="entry name" value="RRM"/>
    <property type="match status" value="1"/>
</dbReference>
<dbReference type="GO" id="GO:0005634">
    <property type="term" value="C:nucleus"/>
    <property type="evidence" value="ECO:0007669"/>
    <property type="project" value="TreeGrafter"/>
</dbReference>
<dbReference type="PANTHER" id="PTHR23003">
    <property type="entry name" value="RNA RECOGNITION MOTIF RRM DOMAIN CONTAINING PROTEIN"/>
    <property type="match status" value="1"/>
</dbReference>
<dbReference type="InterPro" id="IPR035979">
    <property type="entry name" value="RBD_domain_sf"/>
</dbReference>
<feature type="compositionally biased region" description="Low complexity" evidence="3">
    <location>
        <begin position="415"/>
        <end position="437"/>
    </location>
</feature>
<dbReference type="InterPro" id="IPR000504">
    <property type="entry name" value="RRM_dom"/>
</dbReference>